<gene>
    <name evidence="1" type="ORF">TIFTF001_041034</name>
</gene>
<dbReference type="EMBL" id="BTGU01001670">
    <property type="protein sequence ID" value="GMN27447.1"/>
    <property type="molecule type" value="Genomic_DNA"/>
</dbReference>
<organism evidence="1 2">
    <name type="scientific">Ficus carica</name>
    <name type="common">Common fig</name>
    <dbReference type="NCBI Taxonomy" id="3494"/>
    <lineage>
        <taxon>Eukaryota</taxon>
        <taxon>Viridiplantae</taxon>
        <taxon>Streptophyta</taxon>
        <taxon>Embryophyta</taxon>
        <taxon>Tracheophyta</taxon>
        <taxon>Spermatophyta</taxon>
        <taxon>Magnoliopsida</taxon>
        <taxon>eudicotyledons</taxon>
        <taxon>Gunneridae</taxon>
        <taxon>Pentapetalae</taxon>
        <taxon>rosids</taxon>
        <taxon>fabids</taxon>
        <taxon>Rosales</taxon>
        <taxon>Moraceae</taxon>
        <taxon>Ficeae</taxon>
        <taxon>Ficus</taxon>
    </lineage>
</organism>
<dbReference type="AlphaFoldDB" id="A0AA88CS63"/>
<proteinExistence type="predicted"/>
<name>A0AA88CS63_FICCA</name>
<protein>
    <submittedName>
        <fullName evidence="1">Uncharacterized protein</fullName>
    </submittedName>
</protein>
<reference evidence="1" key="1">
    <citation type="submission" date="2023-07" db="EMBL/GenBank/DDBJ databases">
        <title>draft genome sequence of fig (Ficus carica).</title>
        <authorList>
            <person name="Takahashi T."/>
            <person name="Nishimura K."/>
        </authorList>
    </citation>
    <scope>NUCLEOTIDE SEQUENCE</scope>
</reference>
<accession>A0AA88CS63</accession>
<sequence length="95" mass="10698">MLLSPAQNPKVSLSYSTSYSGPIPWNAASLSLTQHSVTQNQIQRRLIGIKCSISQIHSYGTMDYERRPMLKWNAIYKRISLMEKPELGSGTVLTQ</sequence>
<evidence type="ECO:0000313" key="1">
    <source>
        <dbReference type="EMBL" id="GMN27447.1"/>
    </source>
</evidence>
<dbReference type="Proteomes" id="UP001187192">
    <property type="component" value="Unassembled WGS sequence"/>
</dbReference>
<comment type="caution">
    <text evidence="1">The sequence shown here is derived from an EMBL/GenBank/DDBJ whole genome shotgun (WGS) entry which is preliminary data.</text>
</comment>
<evidence type="ECO:0000313" key="2">
    <source>
        <dbReference type="Proteomes" id="UP001187192"/>
    </source>
</evidence>
<keyword evidence="2" id="KW-1185">Reference proteome</keyword>